<evidence type="ECO:0000313" key="3">
    <source>
        <dbReference type="Proteomes" id="UP000606935"/>
    </source>
</evidence>
<dbReference type="Proteomes" id="UP000606935">
    <property type="component" value="Unassembled WGS sequence"/>
</dbReference>
<keyword evidence="3" id="KW-1185">Reference proteome</keyword>
<accession>A0A917YVA5</accession>
<proteinExistence type="predicted"/>
<evidence type="ECO:0008006" key="4">
    <source>
        <dbReference type="Google" id="ProtNLM"/>
    </source>
</evidence>
<dbReference type="RefSeq" id="WP_188692262.1">
    <property type="nucleotide sequence ID" value="NZ_BMLS01000002.1"/>
</dbReference>
<name>A0A917YVA5_9ALTE</name>
<feature type="chain" id="PRO_5037656489" description="CBM11 domain-containing protein" evidence="1">
    <location>
        <begin position="19"/>
        <end position="180"/>
    </location>
</feature>
<sequence length="180" mass="20113">MKLKVLVAVLLTSVYAHGELNPADWRYATDPHGSTASYSPPLVKQDEVAISFVRVPRVDAQNNSWVELIYDLPNQSLQGVDSLKLTYQSDKPLVIKLSQKEYGGDGDKSYAHYQTLLPSTPDWQTLSVKLEDFSRPDWTPAWSADKGIVKDSVSALYFVPDLTDEEGGEAWIKIKAVELQ</sequence>
<feature type="signal peptide" evidence="1">
    <location>
        <begin position="1"/>
        <end position="18"/>
    </location>
</feature>
<dbReference type="InterPro" id="IPR008979">
    <property type="entry name" value="Galactose-bd-like_sf"/>
</dbReference>
<organism evidence="2 3">
    <name type="scientific">Bowmanella pacifica</name>
    <dbReference type="NCBI Taxonomy" id="502051"/>
    <lineage>
        <taxon>Bacteria</taxon>
        <taxon>Pseudomonadati</taxon>
        <taxon>Pseudomonadota</taxon>
        <taxon>Gammaproteobacteria</taxon>
        <taxon>Alteromonadales</taxon>
        <taxon>Alteromonadaceae</taxon>
        <taxon>Bowmanella</taxon>
    </lineage>
</organism>
<protein>
    <recommendedName>
        <fullName evidence="4">CBM11 domain-containing protein</fullName>
    </recommendedName>
</protein>
<evidence type="ECO:0000256" key="1">
    <source>
        <dbReference type="SAM" id="SignalP"/>
    </source>
</evidence>
<keyword evidence="1" id="KW-0732">Signal</keyword>
<reference evidence="2" key="2">
    <citation type="submission" date="2020-09" db="EMBL/GenBank/DDBJ databases">
        <authorList>
            <person name="Sun Q."/>
            <person name="Zhou Y."/>
        </authorList>
    </citation>
    <scope>NUCLEOTIDE SEQUENCE</scope>
    <source>
        <strain evidence="2">CGMCC 1.7086</strain>
    </source>
</reference>
<comment type="caution">
    <text evidence="2">The sequence shown here is derived from an EMBL/GenBank/DDBJ whole genome shotgun (WGS) entry which is preliminary data.</text>
</comment>
<dbReference type="SUPFAM" id="SSF49785">
    <property type="entry name" value="Galactose-binding domain-like"/>
    <property type="match status" value="1"/>
</dbReference>
<reference evidence="2" key="1">
    <citation type="journal article" date="2014" name="Int. J. Syst. Evol. Microbiol.">
        <title>Complete genome sequence of Corynebacterium casei LMG S-19264T (=DSM 44701T), isolated from a smear-ripened cheese.</title>
        <authorList>
            <consortium name="US DOE Joint Genome Institute (JGI-PGF)"/>
            <person name="Walter F."/>
            <person name="Albersmeier A."/>
            <person name="Kalinowski J."/>
            <person name="Ruckert C."/>
        </authorList>
    </citation>
    <scope>NUCLEOTIDE SEQUENCE</scope>
    <source>
        <strain evidence="2">CGMCC 1.7086</strain>
    </source>
</reference>
<evidence type="ECO:0000313" key="2">
    <source>
        <dbReference type="EMBL" id="GGO67385.1"/>
    </source>
</evidence>
<gene>
    <name evidence="2" type="ORF">GCM10010982_13720</name>
</gene>
<dbReference type="EMBL" id="BMLS01000002">
    <property type="protein sequence ID" value="GGO67385.1"/>
    <property type="molecule type" value="Genomic_DNA"/>
</dbReference>
<dbReference type="AlphaFoldDB" id="A0A917YVA5"/>